<keyword evidence="1" id="KW-1133">Transmembrane helix</keyword>
<keyword evidence="1" id="KW-0812">Transmembrane</keyword>
<evidence type="ECO:0000313" key="5">
    <source>
        <dbReference type="Proteomes" id="UP001223761"/>
    </source>
</evidence>
<feature type="transmembrane region" description="Helical" evidence="1">
    <location>
        <begin position="266"/>
        <end position="283"/>
    </location>
</feature>
<reference evidence="3 5" key="4">
    <citation type="submission" date="2023-08" db="EMBL/GenBank/DDBJ databases">
        <title>Genome sequencing of the thermostable Gram positive bacteria Geobacillus proteiniphilus strain T-6.</title>
        <authorList>
            <person name="Shulami S."/>
            <person name="Shoham Y."/>
        </authorList>
    </citation>
    <scope>NUCLEOTIDE SEQUENCE [LARGE SCALE GENOMIC DNA]</scope>
    <source>
        <strain evidence="3 5">T-6</strain>
    </source>
</reference>
<feature type="transmembrane region" description="Helical" evidence="1">
    <location>
        <begin position="55"/>
        <end position="76"/>
    </location>
</feature>
<organism evidence="2 4">
    <name type="scientific">Geobacillus proteiniphilus</name>
    <dbReference type="NCBI Taxonomy" id="860353"/>
    <lineage>
        <taxon>Bacteria</taxon>
        <taxon>Bacillati</taxon>
        <taxon>Bacillota</taxon>
        <taxon>Bacilli</taxon>
        <taxon>Bacillales</taxon>
        <taxon>Anoxybacillaceae</taxon>
        <taxon>Geobacillus</taxon>
    </lineage>
</organism>
<dbReference type="Proteomes" id="UP001223761">
    <property type="component" value="Chromosome"/>
</dbReference>
<evidence type="ECO:0000313" key="3">
    <source>
        <dbReference type="EMBL" id="WMJ17674.1"/>
    </source>
</evidence>
<feature type="transmembrane region" description="Helical" evidence="1">
    <location>
        <begin position="117"/>
        <end position="139"/>
    </location>
</feature>
<feature type="transmembrane region" description="Helical" evidence="1">
    <location>
        <begin position="193"/>
        <end position="212"/>
    </location>
</feature>
<feature type="transmembrane region" description="Helical" evidence="1">
    <location>
        <begin position="232"/>
        <end position="254"/>
    </location>
</feature>
<feature type="transmembrane region" description="Helical" evidence="1">
    <location>
        <begin position="467"/>
        <end position="491"/>
    </location>
</feature>
<dbReference type="EMBL" id="CP133076">
    <property type="protein sequence ID" value="WMJ17674.1"/>
    <property type="molecule type" value="Genomic_DNA"/>
</dbReference>
<reference evidence="2" key="3">
    <citation type="journal article" date="2019" name="Int. J. Syst. Evol. Microbiol.">
        <title>Geobacillus proteiniphilus sp. nov., a thermophilic bacterium isolated from a high-temperature heavy oil reservoir in China.</title>
        <authorList>
            <person name="Semenova E.M."/>
            <person name="Sokolova D.S."/>
            <person name="Grouzdev D.S."/>
            <person name="Poltaraus A.B."/>
            <person name="Vinokurova N.G."/>
            <person name="Tourova T.P."/>
            <person name="Nazina T.N."/>
        </authorList>
    </citation>
    <scope>NUCLEOTIDE SEQUENCE</scope>
    <source>
        <strain evidence="2">1017</strain>
    </source>
</reference>
<keyword evidence="5" id="KW-1185">Reference proteome</keyword>
<dbReference type="Proteomes" id="UP000186030">
    <property type="component" value="Unassembled WGS sequence"/>
</dbReference>
<dbReference type="EMBL" id="MQMG01000004">
    <property type="protein sequence ID" value="OKO96112.1"/>
    <property type="molecule type" value="Genomic_DNA"/>
</dbReference>
<feature type="transmembrane region" description="Helical" evidence="1">
    <location>
        <begin position="400"/>
        <end position="422"/>
    </location>
</feature>
<evidence type="ECO:0000313" key="2">
    <source>
        <dbReference type="EMBL" id="OKO96112.1"/>
    </source>
</evidence>
<gene>
    <name evidence="2" type="ORF">BRO54_0529</name>
    <name evidence="3" type="ORF">RA955_06360</name>
</gene>
<accession>A0A1Q5T797</accession>
<name>A0A1Q5T797_9BACL</name>
<dbReference type="RefSeq" id="WP_074043024.1">
    <property type="nucleotide sequence ID" value="NZ_CP133076.1"/>
</dbReference>
<sequence>MTRTVKNKWKDFVNELLTFKWILFGAVIYIYGLRAKEHMYVASFQTKLLLNKWDLLHSFFGNIYLILYFILPVFLYRSISIIISDFDYTVLIRFGSYRSWVYATLVRFIQSLSISMIVWGAVSGVLSIGAPSFAGWSPFSKLDGSLSETQILQKFIDSPFLALLLHFALLILSVSCIHLILAIIYVKWKKRGIIVFTAILIWVYGGVSFKLLPHHSLFNLCNYLILHSGAVQFGNIWGSFTMVTGLMILLIWMVNRLDLNMKGYSWRYVVFIALIVMALWSGMREKAGETIWDQFLFMFIGGSNQAFYFKSFLCYWVLYFGFIYWVQLYLQKELSEMGYYKLLRYQSITRWFWRWYHKIMLYIGLYLFALALLALFISSLKRFSFDFYVSIDRSVTLLEVFYHFFVNGYLQISFYVLFVFLISWLSKETFYSLVGLAILSFFMLPGLNNWGIVPSGLNSMAYLFADYSVYRISIVLSLWNVLEIVFLLYVFHKQDLDF</sequence>
<feature type="transmembrane region" description="Helical" evidence="1">
    <location>
        <begin position="159"/>
        <end position="186"/>
    </location>
</feature>
<feature type="transmembrane region" description="Helical" evidence="1">
    <location>
        <begin position="12"/>
        <end position="35"/>
    </location>
</feature>
<evidence type="ECO:0000313" key="4">
    <source>
        <dbReference type="Proteomes" id="UP000186030"/>
    </source>
</evidence>
<protein>
    <submittedName>
        <fullName evidence="3">Permease</fullName>
    </submittedName>
</protein>
<dbReference type="AlphaFoldDB" id="A0A1Q5T797"/>
<proteinExistence type="predicted"/>
<reference evidence="2 4" key="1">
    <citation type="submission" date="2016-11" db="EMBL/GenBank/DDBJ databases">
        <authorList>
            <person name="Kadnikov V."/>
            <person name="Nazina T."/>
        </authorList>
    </citation>
    <scope>NUCLEOTIDE SEQUENCE [LARGE SCALE GENOMIC DNA]</scope>
    <source>
        <strain evidence="2 4">1017</strain>
    </source>
</reference>
<keyword evidence="1" id="KW-0472">Membrane</keyword>
<feature type="transmembrane region" description="Helical" evidence="1">
    <location>
        <begin position="429"/>
        <end position="447"/>
    </location>
</feature>
<feature type="transmembrane region" description="Helical" evidence="1">
    <location>
        <begin position="359"/>
        <end position="380"/>
    </location>
</feature>
<reference evidence="4" key="2">
    <citation type="submission" date="2017-01" db="EMBL/GenBank/DDBJ databases">
        <title>Genome sequencing and annotation of Geobacillus sp. 1017, a Hydrocarbon-Oxidizing Thermophilic Bacterium Isolated from a Heavy Oil Reservoir (China).</title>
        <authorList>
            <person name="Kadnikov V.V."/>
            <person name="Mardanov A.V."/>
            <person name="Poltaraus A.B."/>
            <person name="Sokolova D.S."/>
            <person name="Semenova E.M."/>
            <person name="Ravin N.V."/>
            <person name="Tourova T.P."/>
            <person name="Nazina T.N."/>
        </authorList>
    </citation>
    <scope>NUCLEOTIDE SEQUENCE [LARGE SCALE GENOMIC DNA]</scope>
    <source>
        <strain evidence="4">1017</strain>
    </source>
</reference>
<evidence type="ECO:0000256" key="1">
    <source>
        <dbReference type="SAM" id="Phobius"/>
    </source>
</evidence>
<feature type="transmembrane region" description="Helical" evidence="1">
    <location>
        <begin position="307"/>
        <end position="330"/>
    </location>
</feature>